<keyword evidence="1" id="KW-0472">Membrane</keyword>
<feature type="signal peptide" evidence="2">
    <location>
        <begin position="1"/>
        <end position="24"/>
    </location>
</feature>
<dbReference type="Pfam" id="PF07686">
    <property type="entry name" value="V-set"/>
    <property type="match status" value="1"/>
</dbReference>
<sequence>MTDKCDLCLLGLIILCSLVTGTGGVDDAHVFISSGENVRLPCNNALSDCKSTTWIYGTSRHSEAAELTFLGIKNKNTGRHERLSLGSDCSLNIKNITKEDYGFYTCRHYVNGEKQGTDARVFLHVLHVIVIAIVAASFVVLLLALILWMIREKRAEEETKSAGYPQFTMGIFLTPVYPESLQAEERLCRLRQSGRPLERYVEEFLEVCYLVSWTDASLNAVFLMCMGKNSFFLNTKALFNIFNNAV</sequence>
<dbReference type="GO" id="GO:0070374">
    <property type="term" value="P:positive regulation of ERK1 and ERK2 cascade"/>
    <property type="evidence" value="ECO:0007669"/>
    <property type="project" value="TreeGrafter"/>
</dbReference>
<keyword evidence="1" id="KW-1133">Transmembrane helix</keyword>
<evidence type="ECO:0000313" key="5">
    <source>
        <dbReference type="Proteomes" id="UP000281406"/>
    </source>
</evidence>
<evidence type="ECO:0000256" key="1">
    <source>
        <dbReference type="SAM" id="Phobius"/>
    </source>
</evidence>
<dbReference type="OrthoDB" id="8437569at2759"/>
<dbReference type="InterPro" id="IPR036179">
    <property type="entry name" value="Ig-like_dom_sf"/>
</dbReference>
<evidence type="ECO:0000313" key="4">
    <source>
        <dbReference type="EMBL" id="ROJ08800.1"/>
    </source>
</evidence>
<dbReference type="PANTHER" id="PTHR11422">
    <property type="entry name" value="T-CELL SURFACE GLYCOPROTEIN CD4"/>
    <property type="match status" value="1"/>
</dbReference>
<dbReference type="EMBL" id="RJVU01065024">
    <property type="protein sequence ID" value="ROJ08800.1"/>
    <property type="molecule type" value="Genomic_DNA"/>
</dbReference>
<dbReference type="GO" id="GO:0045121">
    <property type="term" value="C:membrane raft"/>
    <property type="evidence" value="ECO:0007669"/>
    <property type="project" value="TreeGrafter"/>
</dbReference>
<dbReference type="GO" id="GO:0035723">
    <property type="term" value="P:interleukin-15-mediated signaling pathway"/>
    <property type="evidence" value="ECO:0007669"/>
    <property type="project" value="TreeGrafter"/>
</dbReference>
<keyword evidence="2" id="KW-0732">Signal</keyword>
<dbReference type="PROSITE" id="PS50835">
    <property type="entry name" value="IG_LIKE"/>
    <property type="match status" value="1"/>
</dbReference>
<feature type="chain" id="PRO_5018106584" description="Ig-like domain-containing protein" evidence="2">
    <location>
        <begin position="25"/>
        <end position="246"/>
    </location>
</feature>
<keyword evidence="5" id="KW-1185">Reference proteome</keyword>
<accession>A0A3N0XSB2</accession>
<organism evidence="4 5">
    <name type="scientific">Anabarilius grahami</name>
    <name type="common">Kanglang fish</name>
    <name type="synonym">Barilius grahami</name>
    <dbReference type="NCBI Taxonomy" id="495550"/>
    <lineage>
        <taxon>Eukaryota</taxon>
        <taxon>Metazoa</taxon>
        <taxon>Chordata</taxon>
        <taxon>Craniata</taxon>
        <taxon>Vertebrata</taxon>
        <taxon>Euteleostomi</taxon>
        <taxon>Actinopterygii</taxon>
        <taxon>Neopterygii</taxon>
        <taxon>Teleostei</taxon>
        <taxon>Ostariophysi</taxon>
        <taxon>Cypriniformes</taxon>
        <taxon>Xenocyprididae</taxon>
        <taxon>Xenocypridinae</taxon>
        <taxon>Xenocypridinae incertae sedis</taxon>
        <taxon>Anabarilius</taxon>
    </lineage>
</organism>
<dbReference type="InterPro" id="IPR013106">
    <property type="entry name" value="Ig_V-set"/>
</dbReference>
<dbReference type="GO" id="GO:0009897">
    <property type="term" value="C:external side of plasma membrane"/>
    <property type="evidence" value="ECO:0007669"/>
    <property type="project" value="TreeGrafter"/>
</dbReference>
<gene>
    <name evidence="4" type="ORF">DPX16_3110</name>
</gene>
<dbReference type="AlphaFoldDB" id="A0A3N0XSB2"/>
<dbReference type="PANTHER" id="PTHR11422:SF5">
    <property type="entry name" value="DIVERSE IMMUNOGLOBULIN DOMAIN-CONTAINING PROTEIN 1.1 ISOFORM X1-RELATED"/>
    <property type="match status" value="1"/>
</dbReference>
<dbReference type="GO" id="GO:0042289">
    <property type="term" value="F:MHC class II protein binding"/>
    <property type="evidence" value="ECO:0007669"/>
    <property type="project" value="TreeGrafter"/>
</dbReference>
<reference evidence="4 5" key="1">
    <citation type="submission" date="2018-10" db="EMBL/GenBank/DDBJ databases">
        <title>Genome assembly for a Yunnan-Guizhou Plateau 3E fish, Anabarilius grahami (Regan), and its evolutionary and genetic applications.</title>
        <authorList>
            <person name="Jiang W."/>
        </authorList>
    </citation>
    <scope>NUCLEOTIDE SEQUENCE [LARGE SCALE GENOMIC DNA]</scope>
    <source>
        <strain evidence="4">AG-KIZ</strain>
        <tissue evidence="4">Muscle</tissue>
    </source>
</reference>
<protein>
    <recommendedName>
        <fullName evidence="3">Ig-like domain-containing protein</fullName>
    </recommendedName>
</protein>
<dbReference type="GO" id="GO:0042110">
    <property type="term" value="P:T cell activation"/>
    <property type="evidence" value="ECO:0007669"/>
    <property type="project" value="TreeGrafter"/>
</dbReference>
<dbReference type="Gene3D" id="2.60.40.10">
    <property type="entry name" value="Immunoglobulins"/>
    <property type="match status" value="1"/>
</dbReference>
<proteinExistence type="predicted"/>
<feature type="transmembrane region" description="Helical" evidence="1">
    <location>
        <begin position="121"/>
        <end position="150"/>
    </location>
</feature>
<feature type="domain" description="Ig-like" evidence="3">
    <location>
        <begin position="32"/>
        <end position="107"/>
    </location>
</feature>
<dbReference type="InterPro" id="IPR003599">
    <property type="entry name" value="Ig_sub"/>
</dbReference>
<dbReference type="SUPFAM" id="SSF48726">
    <property type="entry name" value="Immunoglobulin"/>
    <property type="match status" value="1"/>
</dbReference>
<dbReference type="Proteomes" id="UP000281406">
    <property type="component" value="Unassembled WGS sequence"/>
</dbReference>
<dbReference type="InterPro" id="IPR013783">
    <property type="entry name" value="Ig-like_fold"/>
</dbReference>
<dbReference type="InterPro" id="IPR007110">
    <property type="entry name" value="Ig-like_dom"/>
</dbReference>
<evidence type="ECO:0000259" key="3">
    <source>
        <dbReference type="PROSITE" id="PS50835"/>
    </source>
</evidence>
<dbReference type="GO" id="GO:1990782">
    <property type="term" value="F:protein tyrosine kinase binding"/>
    <property type="evidence" value="ECO:0007669"/>
    <property type="project" value="TreeGrafter"/>
</dbReference>
<dbReference type="SMART" id="SM00409">
    <property type="entry name" value="IG"/>
    <property type="match status" value="1"/>
</dbReference>
<keyword evidence="1" id="KW-0812">Transmembrane</keyword>
<comment type="caution">
    <text evidence="4">The sequence shown here is derived from an EMBL/GenBank/DDBJ whole genome shotgun (WGS) entry which is preliminary data.</text>
</comment>
<evidence type="ECO:0000256" key="2">
    <source>
        <dbReference type="SAM" id="SignalP"/>
    </source>
</evidence>
<name>A0A3N0XSB2_ANAGA</name>